<dbReference type="Proteomes" id="UP000199051">
    <property type="component" value="Unassembled WGS sequence"/>
</dbReference>
<dbReference type="InterPro" id="IPR007278">
    <property type="entry name" value="DUF397"/>
</dbReference>
<dbReference type="AlphaFoldDB" id="A0A1H9XEC8"/>
<dbReference type="EMBL" id="FOGI01000014">
    <property type="protein sequence ID" value="SES44482.1"/>
    <property type="molecule type" value="Genomic_DNA"/>
</dbReference>
<dbReference type="RefSeq" id="WP_092785507.1">
    <property type="nucleotide sequence ID" value="NZ_FOGI01000014.1"/>
</dbReference>
<dbReference type="STRING" id="155974.SAMN04487818_114165"/>
<evidence type="ECO:0000259" key="1">
    <source>
        <dbReference type="Pfam" id="PF04149"/>
    </source>
</evidence>
<name>A0A1H9XEC8_9PSEU</name>
<accession>A0A1H9XEC8</accession>
<keyword evidence="3" id="KW-1185">Reference proteome</keyword>
<evidence type="ECO:0000313" key="2">
    <source>
        <dbReference type="EMBL" id="SES44482.1"/>
    </source>
</evidence>
<reference evidence="3" key="1">
    <citation type="submission" date="2016-10" db="EMBL/GenBank/DDBJ databases">
        <authorList>
            <person name="Varghese N."/>
            <person name="Submissions S."/>
        </authorList>
    </citation>
    <scope>NUCLEOTIDE SEQUENCE [LARGE SCALE GENOMIC DNA]</scope>
    <source>
        <strain evidence="3">DSM 44260</strain>
    </source>
</reference>
<sequence length="60" mass="6603">MNVGPQDTGWFKSTYSGGANDNCVEVRFTQGNPVAIRDSKNPTATLTTPNWPQFLTTLTR</sequence>
<organism evidence="2 3">
    <name type="scientific">Actinokineospora terrae</name>
    <dbReference type="NCBI Taxonomy" id="155974"/>
    <lineage>
        <taxon>Bacteria</taxon>
        <taxon>Bacillati</taxon>
        <taxon>Actinomycetota</taxon>
        <taxon>Actinomycetes</taxon>
        <taxon>Pseudonocardiales</taxon>
        <taxon>Pseudonocardiaceae</taxon>
        <taxon>Actinokineospora</taxon>
    </lineage>
</organism>
<feature type="domain" description="DUF397" evidence="1">
    <location>
        <begin position="9"/>
        <end position="58"/>
    </location>
</feature>
<protein>
    <recommendedName>
        <fullName evidence="1">DUF397 domain-containing protein</fullName>
    </recommendedName>
</protein>
<dbReference type="Pfam" id="PF04149">
    <property type="entry name" value="DUF397"/>
    <property type="match status" value="1"/>
</dbReference>
<gene>
    <name evidence="2" type="ORF">SAMN04487818_114165</name>
</gene>
<proteinExistence type="predicted"/>
<evidence type="ECO:0000313" key="3">
    <source>
        <dbReference type="Proteomes" id="UP000199051"/>
    </source>
</evidence>